<dbReference type="Proteomes" id="UP001431784">
    <property type="component" value="Unassembled WGS sequence"/>
</dbReference>
<feature type="domain" description="Motility protein B-like N-terminal" evidence="5">
    <location>
        <begin position="15"/>
        <end position="68"/>
    </location>
</feature>
<keyword evidence="6" id="KW-0282">Flagellum</keyword>
<evidence type="ECO:0000256" key="1">
    <source>
        <dbReference type="ARBA" id="ARBA00004370"/>
    </source>
</evidence>
<gene>
    <name evidence="6" type="ORF">PUT78_03720</name>
</gene>
<keyword evidence="6" id="KW-0969">Cilium</keyword>
<evidence type="ECO:0000256" key="2">
    <source>
        <dbReference type="ARBA" id="ARBA00022692"/>
    </source>
</evidence>
<protein>
    <submittedName>
        <fullName evidence="6">Flagellar motor protein MotB</fullName>
    </submittedName>
</protein>
<comment type="subcellular location">
    <subcellularLocation>
        <location evidence="1">Membrane</location>
    </subcellularLocation>
</comment>
<evidence type="ECO:0000259" key="5">
    <source>
        <dbReference type="Pfam" id="PF13677"/>
    </source>
</evidence>
<keyword evidence="7" id="KW-1185">Reference proteome</keyword>
<feature type="transmembrane region" description="Helical" evidence="4">
    <location>
        <begin position="30"/>
        <end position="49"/>
    </location>
</feature>
<dbReference type="EMBL" id="JAQZSM010000002">
    <property type="protein sequence ID" value="MDD7970199.1"/>
    <property type="molecule type" value="Genomic_DNA"/>
</dbReference>
<dbReference type="RefSeq" id="WP_274350769.1">
    <property type="nucleotide sequence ID" value="NZ_JAQZSM010000002.1"/>
</dbReference>
<dbReference type="Pfam" id="PF13677">
    <property type="entry name" value="MotB_plug"/>
    <property type="match status" value="1"/>
</dbReference>
<sequence>MQKTDNVRPIIIKRKKVIAGGRHHGGAWKVAYADFVTAMMAFFLMLWLLGAADADQRQGIADYFAPTFSFQSRSSGGDGVMGGSAISEDASLADSIASRAQLESEQTLLEELAESFQAISGQSPLQEQALQHVNILLTDEGLVVEVFDLPDSQLFDPRSARPNPVLLVVLDMLSDVFSMVTNPVAINAHSAAFPSVVLENPVWELTLDRAQSVRAALTESGFSPARMHRVTGHADRSLALATNPMDLRNNRLEITLLRTMRR</sequence>
<accession>A0ABT5T504</accession>
<evidence type="ECO:0000313" key="6">
    <source>
        <dbReference type="EMBL" id="MDD7970199.1"/>
    </source>
</evidence>
<dbReference type="InterPro" id="IPR036737">
    <property type="entry name" value="OmpA-like_sf"/>
</dbReference>
<comment type="caution">
    <text evidence="6">The sequence shown here is derived from an EMBL/GenBank/DDBJ whole genome shotgun (WGS) entry which is preliminary data.</text>
</comment>
<name>A0ABT5T504_9RHOB</name>
<dbReference type="PANTHER" id="PTHR30329">
    <property type="entry name" value="STATOR ELEMENT OF FLAGELLAR MOTOR COMPLEX"/>
    <property type="match status" value="1"/>
</dbReference>
<evidence type="ECO:0000313" key="7">
    <source>
        <dbReference type="Proteomes" id="UP001431784"/>
    </source>
</evidence>
<keyword evidence="4" id="KW-1133">Transmembrane helix</keyword>
<dbReference type="PANTHER" id="PTHR30329:SF21">
    <property type="entry name" value="LIPOPROTEIN YIAD-RELATED"/>
    <property type="match status" value="1"/>
</dbReference>
<dbReference type="InterPro" id="IPR025713">
    <property type="entry name" value="MotB-like_N_dom"/>
</dbReference>
<reference evidence="6" key="1">
    <citation type="submission" date="2023-02" db="EMBL/GenBank/DDBJ databases">
        <title>Description of Roseinatronobacter alkalisoli sp. nov., an alkaliphilic bacerium isolated from soda soil.</title>
        <authorList>
            <person name="Wei W."/>
        </authorList>
    </citation>
    <scope>NUCLEOTIDE SEQUENCE</scope>
    <source>
        <strain evidence="6">HJB301</strain>
    </source>
</reference>
<dbReference type="SUPFAM" id="SSF103088">
    <property type="entry name" value="OmpA-like"/>
    <property type="match status" value="1"/>
</dbReference>
<organism evidence="6 7">
    <name type="scientific">Roseinatronobacter alkalisoli</name>
    <dbReference type="NCBI Taxonomy" id="3028235"/>
    <lineage>
        <taxon>Bacteria</taxon>
        <taxon>Pseudomonadati</taxon>
        <taxon>Pseudomonadota</taxon>
        <taxon>Alphaproteobacteria</taxon>
        <taxon>Rhodobacterales</taxon>
        <taxon>Paracoccaceae</taxon>
        <taxon>Roseinatronobacter</taxon>
    </lineage>
</organism>
<keyword evidence="2 4" id="KW-0812">Transmembrane</keyword>
<dbReference type="InterPro" id="IPR050330">
    <property type="entry name" value="Bact_OuterMem_StrucFunc"/>
</dbReference>
<evidence type="ECO:0000256" key="3">
    <source>
        <dbReference type="ARBA" id="ARBA00023136"/>
    </source>
</evidence>
<keyword evidence="6" id="KW-0966">Cell projection</keyword>
<evidence type="ECO:0000256" key="4">
    <source>
        <dbReference type="SAM" id="Phobius"/>
    </source>
</evidence>
<keyword evidence="3 4" id="KW-0472">Membrane</keyword>
<dbReference type="Gene3D" id="3.30.1330.60">
    <property type="entry name" value="OmpA-like domain"/>
    <property type="match status" value="1"/>
</dbReference>
<proteinExistence type="predicted"/>